<sequence>MKQFILLVLVLAVCVAIIILGNEKKPDSNELMVPASNSSTTVGAASGTGTDVSYEAIQSYAKEYEIKPIDAKIDRVWMAIPGYNGLTVDIEKSYQKMLDANNFNTDHLVFKEVPPKIHLKDLPPSPIYKGNPEKPMAALLINVAWGEEHIPAMLKTLKDSQVMATFFFDGSWVKRNPDIITMISLEGHEIGNHAYSHPDLANRSRAETIGELEKTNEVIEAALGVKPKWFAPPSGSYNQVTIDAAHELNMKTILWTVDTVDWKKPDTAEMVARVVSGVENGSMILMHPTKPTAEGLAAIIEGIKKKEIQLGTVGDLLSEKRADKHE</sequence>
<evidence type="ECO:0000313" key="2">
    <source>
        <dbReference type="EMBL" id="WOV83117.1"/>
    </source>
</evidence>
<dbReference type="PROSITE" id="PS51677">
    <property type="entry name" value="NODB"/>
    <property type="match status" value="1"/>
</dbReference>
<gene>
    <name evidence="2" type="ORF">PGH26_09255</name>
</gene>
<proteinExistence type="predicted"/>
<dbReference type="CDD" id="cd10950">
    <property type="entry name" value="CE4_BsYlxY_like"/>
    <property type="match status" value="1"/>
</dbReference>
<dbReference type="EMBL" id="CP116341">
    <property type="protein sequence ID" value="WOV83117.1"/>
    <property type="molecule type" value="Genomic_DNA"/>
</dbReference>
<dbReference type="SUPFAM" id="SSF88713">
    <property type="entry name" value="Glycoside hydrolase/deacetylase"/>
    <property type="match status" value="1"/>
</dbReference>
<dbReference type="NCBIfam" id="TIGR02873">
    <property type="entry name" value="spore_ylxY"/>
    <property type="match status" value="1"/>
</dbReference>
<dbReference type="Pfam" id="PF01522">
    <property type="entry name" value="Polysacc_deac_1"/>
    <property type="match status" value="1"/>
</dbReference>
<dbReference type="PANTHER" id="PTHR10587">
    <property type="entry name" value="GLYCOSYL TRANSFERASE-RELATED"/>
    <property type="match status" value="1"/>
</dbReference>
<evidence type="ECO:0000313" key="3">
    <source>
        <dbReference type="Proteomes" id="UP001303532"/>
    </source>
</evidence>
<feature type="domain" description="NodB homology" evidence="1">
    <location>
        <begin position="135"/>
        <end position="311"/>
    </location>
</feature>
<dbReference type="RefSeq" id="WP_323690792.1">
    <property type="nucleotide sequence ID" value="NZ_CP116341.1"/>
</dbReference>
<organism evidence="2 3">
    <name type="scientific">Sporosarcina jeotgali</name>
    <dbReference type="NCBI Taxonomy" id="3020056"/>
    <lineage>
        <taxon>Bacteria</taxon>
        <taxon>Bacillati</taxon>
        <taxon>Bacillota</taxon>
        <taxon>Bacilli</taxon>
        <taxon>Bacillales</taxon>
        <taxon>Caryophanaceae</taxon>
        <taxon>Sporosarcina</taxon>
    </lineage>
</organism>
<dbReference type="InterPro" id="IPR002509">
    <property type="entry name" value="NODB_dom"/>
</dbReference>
<reference evidence="2 3" key="1">
    <citation type="submission" date="2023-01" db="EMBL/GenBank/DDBJ databases">
        <title>Sporosarcina sp. nov., isolated from Korean tranditional fermented seafood 'Jeotgal'.</title>
        <authorList>
            <person name="Yang A.-I."/>
        </authorList>
    </citation>
    <scope>NUCLEOTIDE SEQUENCE [LARGE SCALE GENOMIC DNA]</scope>
    <source>
        <strain evidence="2 3">B2O-1</strain>
    </source>
</reference>
<keyword evidence="3" id="KW-1185">Reference proteome</keyword>
<dbReference type="InterPro" id="IPR011330">
    <property type="entry name" value="Glyco_hydro/deAcase_b/a-brl"/>
</dbReference>
<name>A0ABZ0KTE4_9BACL</name>
<accession>A0ABZ0KTE4</accession>
<evidence type="ECO:0000259" key="1">
    <source>
        <dbReference type="PROSITE" id="PS51677"/>
    </source>
</evidence>
<dbReference type="InterPro" id="IPR050248">
    <property type="entry name" value="Polysacc_deacetylase_ArnD"/>
</dbReference>
<dbReference type="InterPro" id="IPR014228">
    <property type="entry name" value="Spore_polysacc_deacetyl_YlxY"/>
</dbReference>
<protein>
    <submittedName>
        <fullName evidence="2">Polysaccharide deacetylase family protein</fullName>
    </submittedName>
</protein>
<dbReference type="Proteomes" id="UP001303532">
    <property type="component" value="Chromosome"/>
</dbReference>
<dbReference type="PANTHER" id="PTHR10587:SF80">
    <property type="entry name" value="CHITOOLIGOSACCHARIDE DEACETYLASE"/>
    <property type="match status" value="1"/>
</dbReference>
<dbReference type="Gene3D" id="3.20.20.370">
    <property type="entry name" value="Glycoside hydrolase/deacetylase"/>
    <property type="match status" value="1"/>
</dbReference>